<comment type="caution">
    <text evidence="10">The sequence shown here is derived from an EMBL/GenBank/DDBJ whole genome shotgun (WGS) entry which is preliminary data.</text>
</comment>
<evidence type="ECO:0000256" key="4">
    <source>
        <dbReference type="ARBA" id="ARBA00023015"/>
    </source>
</evidence>
<feature type="compositionally biased region" description="Basic and acidic residues" evidence="8">
    <location>
        <begin position="147"/>
        <end position="160"/>
    </location>
</feature>
<evidence type="ECO:0000256" key="3">
    <source>
        <dbReference type="ARBA" id="ARBA00022724"/>
    </source>
</evidence>
<organism evidence="10 11">
    <name type="scientific">Brachionus plicatilis</name>
    <name type="common">Marine rotifer</name>
    <name type="synonym">Brachionus muelleri</name>
    <dbReference type="NCBI Taxonomy" id="10195"/>
    <lineage>
        <taxon>Eukaryota</taxon>
        <taxon>Metazoa</taxon>
        <taxon>Spiralia</taxon>
        <taxon>Gnathifera</taxon>
        <taxon>Rotifera</taxon>
        <taxon>Eurotatoria</taxon>
        <taxon>Monogononta</taxon>
        <taxon>Pseudotrocha</taxon>
        <taxon>Ploima</taxon>
        <taxon>Brachionidae</taxon>
        <taxon>Brachionus</taxon>
    </lineage>
</organism>
<gene>
    <name evidence="10" type="ORF">BpHYR1_028305</name>
</gene>
<dbReference type="PROSITE" id="PS51057">
    <property type="entry name" value="PAIRED_2"/>
    <property type="match status" value="1"/>
</dbReference>
<feature type="domain" description="Paired" evidence="9">
    <location>
        <begin position="19"/>
        <end position="145"/>
    </location>
</feature>
<evidence type="ECO:0000256" key="6">
    <source>
        <dbReference type="ARBA" id="ARBA00023163"/>
    </source>
</evidence>
<dbReference type="InterPro" id="IPR043565">
    <property type="entry name" value="PAX_fam"/>
</dbReference>
<evidence type="ECO:0000256" key="5">
    <source>
        <dbReference type="ARBA" id="ARBA00023125"/>
    </source>
</evidence>
<feature type="region of interest" description="Disordered" evidence="8">
    <location>
        <begin position="147"/>
        <end position="191"/>
    </location>
</feature>
<dbReference type="SUPFAM" id="SSF46689">
    <property type="entry name" value="Homeodomain-like"/>
    <property type="match status" value="2"/>
</dbReference>
<evidence type="ECO:0000256" key="2">
    <source>
        <dbReference type="ARBA" id="ARBA00022473"/>
    </source>
</evidence>
<dbReference type="PROSITE" id="PS00034">
    <property type="entry name" value="PAIRED_1"/>
    <property type="match status" value="1"/>
</dbReference>
<reference evidence="10 11" key="1">
    <citation type="journal article" date="2018" name="Sci. Rep.">
        <title>Genomic signatures of local adaptation to the degree of environmental predictability in rotifers.</title>
        <authorList>
            <person name="Franch-Gras L."/>
            <person name="Hahn C."/>
            <person name="Garcia-Roger E.M."/>
            <person name="Carmona M.J."/>
            <person name="Serra M."/>
            <person name="Gomez A."/>
        </authorList>
    </citation>
    <scope>NUCLEOTIDE SEQUENCE [LARGE SCALE GENOMIC DNA]</scope>
    <source>
        <strain evidence="10">HYR1</strain>
    </source>
</reference>
<dbReference type="EMBL" id="REGN01004302">
    <property type="protein sequence ID" value="RNA18147.1"/>
    <property type="molecule type" value="Genomic_DNA"/>
</dbReference>
<accession>A0A3M7R3H3</accession>
<dbReference type="GO" id="GO:0000981">
    <property type="term" value="F:DNA-binding transcription factor activity, RNA polymerase II-specific"/>
    <property type="evidence" value="ECO:0007669"/>
    <property type="project" value="TreeGrafter"/>
</dbReference>
<keyword evidence="4" id="KW-0805">Transcription regulation</keyword>
<keyword evidence="3" id="KW-0563">Paired box</keyword>
<keyword evidence="5" id="KW-0238">DNA-binding</keyword>
<dbReference type="SMART" id="SM00351">
    <property type="entry name" value="PAX"/>
    <property type="match status" value="1"/>
</dbReference>
<keyword evidence="6" id="KW-0804">Transcription</keyword>
<dbReference type="GO" id="GO:0000978">
    <property type="term" value="F:RNA polymerase II cis-regulatory region sequence-specific DNA binding"/>
    <property type="evidence" value="ECO:0007669"/>
    <property type="project" value="TreeGrafter"/>
</dbReference>
<dbReference type="InterPro" id="IPR001523">
    <property type="entry name" value="Paired_dom"/>
</dbReference>
<dbReference type="InterPro" id="IPR043182">
    <property type="entry name" value="PAIRED_DNA-bd_dom"/>
</dbReference>
<protein>
    <submittedName>
        <fullName evidence="10">Paired box splice variant</fullName>
    </submittedName>
</protein>
<dbReference type="InterPro" id="IPR036388">
    <property type="entry name" value="WH-like_DNA-bd_sf"/>
</dbReference>
<evidence type="ECO:0000313" key="10">
    <source>
        <dbReference type="EMBL" id="RNA18147.1"/>
    </source>
</evidence>
<dbReference type="AlphaFoldDB" id="A0A3M7R3H3"/>
<feature type="compositionally biased region" description="Low complexity" evidence="8">
    <location>
        <begin position="378"/>
        <end position="391"/>
    </location>
</feature>
<dbReference type="Proteomes" id="UP000276133">
    <property type="component" value="Unassembled WGS sequence"/>
</dbReference>
<dbReference type="OrthoDB" id="3225452at2759"/>
<feature type="region of interest" description="Disordered" evidence="8">
    <location>
        <begin position="374"/>
        <end position="399"/>
    </location>
</feature>
<dbReference type="Pfam" id="PF00292">
    <property type="entry name" value="PAX"/>
    <property type="match status" value="1"/>
</dbReference>
<dbReference type="STRING" id="10195.A0A3M7R3H3"/>
<keyword evidence="7" id="KW-0539">Nucleus</keyword>
<dbReference type="InterPro" id="IPR009057">
    <property type="entry name" value="Homeodomain-like_sf"/>
</dbReference>
<keyword evidence="2" id="KW-0217">Developmental protein</keyword>
<evidence type="ECO:0000313" key="11">
    <source>
        <dbReference type="Proteomes" id="UP000276133"/>
    </source>
</evidence>
<evidence type="ECO:0000256" key="7">
    <source>
        <dbReference type="ARBA" id="ARBA00023242"/>
    </source>
</evidence>
<name>A0A3M7R3H3_BRAPC</name>
<proteinExistence type="predicted"/>
<dbReference type="GO" id="GO:0005634">
    <property type="term" value="C:nucleus"/>
    <property type="evidence" value="ECO:0007669"/>
    <property type="project" value="UniProtKB-SubCell"/>
</dbReference>
<comment type="subcellular location">
    <subcellularLocation>
        <location evidence="1">Nucleus</location>
    </subcellularLocation>
</comment>
<dbReference type="PANTHER" id="PTHR45636:SF52">
    <property type="entry name" value="PAIRED DOMAIN-CONTAINING PROTEIN"/>
    <property type="match status" value="1"/>
</dbReference>
<evidence type="ECO:0000259" key="9">
    <source>
        <dbReference type="PROSITE" id="PS51057"/>
    </source>
</evidence>
<sequence length="444" mass="49262">MFTLNPFVSAAHYRYGKIGHGGINQLGGVFVNGRPLPDIVRLRIVELAKQGVRPCDISRQLRVSHGCVSKILGRYYETGSIKPGVIGGSKPKVATPTVVEAIADFKRQNPTMFAWEIKERLIAEGICDAEKVPSVSSINRIVRNRASEKDHDVKVGKGSEDGSNSGYELKSEPVRKKSSKKNPNQSGTYANQSYTSAQMAYDTTTVPIDSNGYSIQNILNFAQQYTTTAPLKNEIVENAAVDCGTVDASGSSLKSKNFMLMDSYFNENPWYDLTNLNELIKITGLDEANIKRHFEAKRLKWNIQPDQYNQSLSQANQYSNLVDTCSSYGQSVQVQQAHLVNQSQMYEQSQKAYADGYSSEVYQNGIAASGLYPQMARSQSDSSSTNSDSSSAPVPQYPDYGYAGHDHSWSRYMNFHFPTNQNAMNTFGSHQFVSGYQMKLEPTN</sequence>
<keyword evidence="11" id="KW-1185">Reference proteome</keyword>
<dbReference type="CDD" id="cd00131">
    <property type="entry name" value="PAX"/>
    <property type="match status" value="1"/>
</dbReference>
<dbReference type="PANTHER" id="PTHR45636">
    <property type="entry name" value="PAIRED BOX PROTEIN PAX-6-RELATED-RELATED"/>
    <property type="match status" value="1"/>
</dbReference>
<feature type="compositionally biased region" description="Polar residues" evidence="8">
    <location>
        <begin position="181"/>
        <end position="191"/>
    </location>
</feature>
<dbReference type="PRINTS" id="PR00027">
    <property type="entry name" value="PAIREDBOX"/>
</dbReference>
<evidence type="ECO:0000256" key="1">
    <source>
        <dbReference type="ARBA" id="ARBA00004123"/>
    </source>
</evidence>
<dbReference type="FunFam" id="1.10.10.10:FF:000013">
    <property type="entry name" value="Paired box 8 isoform 1"/>
    <property type="match status" value="1"/>
</dbReference>
<dbReference type="FunFam" id="1.10.10.10:FF:000003">
    <property type="entry name" value="Paired box protein Pax-6"/>
    <property type="match status" value="1"/>
</dbReference>
<dbReference type="Gene3D" id="1.10.10.10">
    <property type="entry name" value="Winged helix-like DNA-binding domain superfamily/Winged helix DNA-binding domain"/>
    <property type="match status" value="2"/>
</dbReference>
<evidence type="ECO:0000256" key="8">
    <source>
        <dbReference type="SAM" id="MobiDB-lite"/>
    </source>
</evidence>